<dbReference type="InterPro" id="IPR018959">
    <property type="entry name" value="DUF1989"/>
</dbReference>
<dbReference type="RefSeq" id="WP_176861994.1">
    <property type="nucleotide sequence ID" value="NZ_JABXWT010000001.1"/>
</dbReference>
<evidence type="ECO:0000313" key="3">
    <source>
        <dbReference type="Proteomes" id="UP000630805"/>
    </source>
</evidence>
<reference evidence="2 3" key="1">
    <citation type="submission" date="2020-06" db="EMBL/GenBank/DDBJ databases">
        <authorList>
            <person name="Cao W.R."/>
        </authorList>
    </citation>
    <scope>NUCLEOTIDE SEQUENCE [LARGE SCALE GENOMIC DNA]</scope>
    <source>
        <strain evidence="2 3">B1Z28</strain>
    </source>
</reference>
<name>A0ABX2PMT1_9RHOB</name>
<evidence type="ECO:0000259" key="1">
    <source>
        <dbReference type="Pfam" id="PF09347"/>
    </source>
</evidence>
<dbReference type="PANTHER" id="PTHR31527">
    <property type="entry name" value="RE64534P"/>
    <property type="match status" value="1"/>
</dbReference>
<sequence length="288" mass="31620">MKLENPNYARPQDAADRKAIRPVICYPPDTLDPPDLKRLEEVRQSAVKSAEVTAAPRDAACVDVPAGAFFRIVSVEGAQVGDLNLWNKHDLTERFYSGKTRALHGTHLSTGDRMWSSFPNMRPMATIVSDTLDWYGFDEFGGSVHDVIGTRCDPYTGRLLSGDNYHYCCHSNLTRALAGHCGLPLHEAEMHVHDVLNVFMCTGFTRDTGQYFMKASPVRPGDYLEFYAEIDLVVGISACPGGDCSSEHSSDTAACYPLLIEVYDPGEAARATHVQPAASGYDRTHGTS</sequence>
<gene>
    <name evidence="2" type="ORF">HW561_04345</name>
</gene>
<proteinExistence type="predicted"/>
<feature type="domain" description="DUF1989" evidence="1">
    <location>
        <begin position="55"/>
        <end position="233"/>
    </location>
</feature>
<organism evidence="2 3">
    <name type="scientific">Ruegeria haliotis</name>
    <dbReference type="NCBI Taxonomy" id="2747601"/>
    <lineage>
        <taxon>Bacteria</taxon>
        <taxon>Pseudomonadati</taxon>
        <taxon>Pseudomonadota</taxon>
        <taxon>Alphaproteobacteria</taxon>
        <taxon>Rhodobacterales</taxon>
        <taxon>Roseobacteraceae</taxon>
        <taxon>Ruegeria</taxon>
    </lineage>
</organism>
<dbReference type="Pfam" id="PF09347">
    <property type="entry name" value="DUF1989"/>
    <property type="match status" value="1"/>
</dbReference>
<dbReference type="EMBL" id="JABXWT010000001">
    <property type="protein sequence ID" value="NVO55019.1"/>
    <property type="molecule type" value="Genomic_DNA"/>
</dbReference>
<comment type="caution">
    <text evidence="2">The sequence shown here is derived from an EMBL/GenBank/DDBJ whole genome shotgun (WGS) entry which is preliminary data.</text>
</comment>
<dbReference type="Proteomes" id="UP000630805">
    <property type="component" value="Unassembled WGS sequence"/>
</dbReference>
<protein>
    <submittedName>
        <fullName evidence="2">DUF1989 domain-containing protein</fullName>
    </submittedName>
</protein>
<dbReference type="PANTHER" id="PTHR31527:SF0">
    <property type="entry name" value="RE64534P"/>
    <property type="match status" value="1"/>
</dbReference>
<keyword evidence="3" id="KW-1185">Reference proteome</keyword>
<accession>A0ABX2PMT1</accession>
<evidence type="ECO:0000313" key="2">
    <source>
        <dbReference type="EMBL" id="NVO55019.1"/>
    </source>
</evidence>